<dbReference type="GO" id="GO:0009236">
    <property type="term" value="P:cobalamin biosynthetic process"/>
    <property type="evidence" value="ECO:0007669"/>
    <property type="project" value="UniProtKB-UniPathway"/>
</dbReference>
<keyword evidence="2" id="KW-0169">Cobalamin biosynthesis</keyword>
<proteinExistence type="predicted"/>
<dbReference type="AlphaFoldDB" id="A0A7H4NXP8"/>
<dbReference type="EMBL" id="UGMX01000002">
    <property type="protein sequence ID" value="STW04963.1"/>
    <property type="molecule type" value="Genomic_DNA"/>
</dbReference>
<dbReference type="InterPro" id="IPR003723">
    <property type="entry name" value="Precorrin-6x_reduct"/>
</dbReference>
<sequence>MIGGTSDARALCQQLDAAQVRYTLSVATPTGQQLAGDIRGQVRCGRLEPEEMIAWLKANRTRWVIDASHPYAEAVSRNIVRACETAGVLLSRYQRPEQLSGLTHPLLYTVESIEQACEVARRFGPRVLLTTGSKDLARWRAGLGEKNAAGPGVAGSRCHRAVRRAGVRRWRDLRPVWAVQRRVQRRFLPPVPGRCGDHQGLRRRGRLSGKSTTLSGCRYPLHRDYAPGAAGDR</sequence>
<dbReference type="Pfam" id="PF02571">
    <property type="entry name" value="CbiJ"/>
    <property type="match status" value="1"/>
</dbReference>
<organism evidence="5 6">
    <name type="scientific">Klebsiella grimontii</name>
    <dbReference type="NCBI Taxonomy" id="2058152"/>
    <lineage>
        <taxon>Bacteria</taxon>
        <taxon>Pseudomonadati</taxon>
        <taxon>Pseudomonadota</taxon>
        <taxon>Gammaproteobacteria</taxon>
        <taxon>Enterobacterales</taxon>
        <taxon>Enterobacteriaceae</taxon>
        <taxon>Klebsiella/Raoultella group</taxon>
        <taxon>Klebsiella</taxon>
    </lineage>
</organism>
<evidence type="ECO:0000313" key="5">
    <source>
        <dbReference type="EMBL" id="STW04963.1"/>
    </source>
</evidence>
<protein>
    <submittedName>
        <fullName evidence="5">Cobalt-precorrin-6x reductase</fullName>
    </submittedName>
</protein>
<comment type="caution">
    <text evidence="5">The sequence shown here is derived from an EMBL/GenBank/DDBJ whole genome shotgun (WGS) entry which is preliminary data.</text>
</comment>
<keyword evidence="3" id="KW-0560">Oxidoreductase</keyword>
<evidence type="ECO:0000256" key="1">
    <source>
        <dbReference type="ARBA" id="ARBA00004953"/>
    </source>
</evidence>
<dbReference type="Proteomes" id="UP000254571">
    <property type="component" value="Unassembled WGS sequence"/>
</dbReference>
<comment type="pathway">
    <text evidence="1">Cofactor biosynthesis; adenosylcobalamin biosynthesis.</text>
</comment>
<dbReference type="PROSITE" id="PS51014">
    <property type="entry name" value="COBK_CBIJ"/>
    <property type="match status" value="1"/>
</dbReference>
<evidence type="ECO:0000256" key="3">
    <source>
        <dbReference type="ARBA" id="ARBA00023002"/>
    </source>
</evidence>
<dbReference type="GO" id="GO:0016994">
    <property type="term" value="F:precorrin-6A reductase activity"/>
    <property type="evidence" value="ECO:0007669"/>
    <property type="project" value="InterPro"/>
</dbReference>
<name>A0A7H4NXP8_9ENTR</name>
<evidence type="ECO:0000313" key="6">
    <source>
        <dbReference type="Proteomes" id="UP000254571"/>
    </source>
</evidence>
<evidence type="ECO:0000256" key="2">
    <source>
        <dbReference type="ARBA" id="ARBA00022573"/>
    </source>
</evidence>
<dbReference type="PANTHER" id="PTHR36925">
    <property type="entry name" value="COBALT-PRECORRIN-6A REDUCTASE"/>
    <property type="match status" value="1"/>
</dbReference>
<feature type="region of interest" description="Disordered" evidence="4">
    <location>
        <begin position="194"/>
        <end position="213"/>
    </location>
</feature>
<evidence type="ECO:0000256" key="4">
    <source>
        <dbReference type="SAM" id="MobiDB-lite"/>
    </source>
</evidence>
<dbReference type="PANTHER" id="PTHR36925:SF1">
    <property type="entry name" value="COBALT-PRECORRIN-6A REDUCTASE"/>
    <property type="match status" value="1"/>
</dbReference>
<reference evidence="5 6" key="1">
    <citation type="submission" date="2018-06" db="EMBL/GenBank/DDBJ databases">
        <authorList>
            <consortium name="Pathogen Informatics"/>
            <person name="Doyle S."/>
        </authorList>
    </citation>
    <scope>NUCLEOTIDE SEQUENCE [LARGE SCALE GENOMIC DNA]</scope>
    <source>
        <strain evidence="5 6">NCTC9149</strain>
    </source>
</reference>
<accession>A0A7H4NXP8</accession>
<dbReference type="UniPathway" id="UPA00148"/>
<gene>
    <name evidence="5" type="ORF">NCTC9149_01324</name>
</gene>